<evidence type="ECO:0008006" key="3">
    <source>
        <dbReference type="Google" id="ProtNLM"/>
    </source>
</evidence>
<dbReference type="RefSeq" id="WP_160674159.1">
    <property type="nucleotide sequence ID" value="NZ_WTYN01000001.1"/>
</dbReference>
<dbReference type="SUPFAM" id="SSF51126">
    <property type="entry name" value="Pectin lyase-like"/>
    <property type="match status" value="1"/>
</dbReference>
<proteinExistence type="predicted"/>
<sequence>MTLDLQGATLVITLTRTNDAGVRLLSGATLRNGTVRVLSRGTPGSQAAIHAPVLVGALYGENPSSARISRFEAPSGWRIENMTLHSDKRVMVGGSQLGAAGIAIMGGANHGSIDTVTIEDSDRMAGGVMIDWGFIGPISSGDVARSAQAYRSGLGWTAHPHSITIENLTIGRLTKPSRHGDGSFGLRISGAHDILARHIRIERVTESAIFYTAGDLGYEFARGNDRSRAHRGTVIQHVHVQAVDGGHLIRTNSHADNISRAAERGYRPTLAPIAETDLTISNVSGTSLRPRPHTSGVRVDHQHGGTLRDISVAGFDTGFWIDEQVNATVLERPRAIASKSAAFMIGHPHRPPSNISIAQPIVEGAGIGAQRLAVSRSTGVVVRGGNARLEISEQARGTRVTR</sequence>
<protein>
    <recommendedName>
        <fullName evidence="3">Right-handed parallel beta-helix repeat-containing protein</fullName>
    </recommendedName>
</protein>
<accession>A0A844YGN2</accession>
<dbReference type="AlphaFoldDB" id="A0A844YGN2"/>
<keyword evidence="2" id="KW-1185">Reference proteome</keyword>
<gene>
    <name evidence="1" type="ORF">GRI48_08745</name>
</gene>
<organism evidence="1 2">
    <name type="scientific">Qipengyuania oceanensis</name>
    <dbReference type="NCBI Taxonomy" id="1463597"/>
    <lineage>
        <taxon>Bacteria</taxon>
        <taxon>Pseudomonadati</taxon>
        <taxon>Pseudomonadota</taxon>
        <taxon>Alphaproteobacteria</taxon>
        <taxon>Sphingomonadales</taxon>
        <taxon>Erythrobacteraceae</taxon>
        <taxon>Qipengyuania</taxon>
    </lineage>
</organism>
<dbReference type="EMBL" id="WTYN01000001">
    <property type="protein sequence ID" value="MXO63097.1"/>
    <property type="molecule type" value="Genomic_DNA"/>
</dbReference>
<evidence type="ECO:0000313" key="1">
    <source>
        <dbReference type="EMBL" id="MXO63097.1"/>
    </source>
</evidence>
<dbReference type="InterPro" id="IPR011050">
    <property type="entry name" value="Pectin_lyase_fold/virulence"/>
</dbReference>
<dbReference type="Proteomes" id="UP000445582">
    <property type="component" value="Unassembled WGS sequence"/>
</dbReference>
<reference evidence="1 2" key="1">
    <citation type="submission" date="2019-12" db="EMBL/GenBank/DDBJ databases">
        <title>Genomic-based taxomic classification of the family Erythrobacteraceae.</title>
        <authorList>
            <person name="Xu L."/>
        </authorList>
    </citation>
    <scope>NUCLEOTIDE SEQUENCE [LARGE SCALE GENOMIC DNA]</scope>
    <source>
        <strain evidence="1 2">MCCC 1A09965</strain>
    </source>
</reference>
<dbReference type="OrthoDB" id="9845468at2"/>
<evidence type="ECO:0000313" key="2">
    <source>
        <dbReference type="Proteomes" id="UP000445582"/>
    </source>
</evidence>
<comment type="caution">
    <text evidence="1">The sequence shown here is derived from an EMBL/GenBank/DDBJ whole genome shotgun (WGS) entry which is preliminary data.</text>
</comment>
<name>A0A844YGN2_9SPHN</name>